<feature type="domain" description="FAD-dependent oxidoreductase 2 FAD-binding" evidence="5">
    <location>
        <begin position="10"/>
        <end position="475"/>
    </location>
</feature>
<dbReference type="InterPro" id="IPR050315">
    <property type="entry name" value="FAD-oxidoreductase_2"/>
</dbReference>
<dbReference type="SUPFAM" id="SSF56425">
    <property type="entry name" value="Succinate dehydrogenase/fumarate reductase flavoprotein, catalytic domain"/>
    <property type="match status" value="1"/>
</dbReference>
<dbReference type="Proteomes" id="UP000000709">
    <property type="component" value="Unassembled WGS sequence"/>
</dbReference>
<evidence type="ECO:0000256" key="3">
    <source>
        <dbReference type="ARBA" id="ARBA00023002"/>
    </source>
</evidence>
<dbReference type="KEGG" id="spaa:SPAPADRAFT_60747"/>
<gene>
    <name evidence="6" type="primary">OSM1</name>
    <name evidence="6" type="ORF">SPAPADRAFT_60747</name>
</gene>
<dbReference type="InterPro" id="IPR027477">
    <property type="entry name" value="Succ_DH/fumarate_Rdtase_cat_sf"/>
</dbReference>
<proteinExistence type="inferred from homology"/>
<dbReference type="PANTHER" id="PTHR43400:SF1">
    <property type="entry name" value="FUMARATE REDUCTASE"/>
    <property type="match status" value="1"/>
</dbReference>
<dbReference type="EMBL" id="GL996501">
    <property type="protein sequence ID" value="EGW33383.1"/>
    <property type="molecule type" value="Genomic_DNA"/>
</dbReference>
<dbReference type="InParanoid" id="G3AM85"/>
<dbReference type="AlphaFoldDB" id="G3AM85"/>
<dbReference type="Gene3D" id="3.50.50.60">
    <property type="entry name" value="FAD/NAD(P)-binding domain"/>
    <property type="match status" value="1"/>
</dbReference>
<dbReference type="InterPro" id="IPR036188">
    <property type="entry name" value="FAD/NAD-bd_sf"/>
</dbReference>
<reference evidence="6 7" key="1">
    <citation type="journal article" date="2011" name="Proc. Natl. Acad. Sci. U.S.A.">
        <title>Comparative genomics of xylose-fermenting fungi for enhanced biofuel production.</title>
        <authorList>
            <person name="Wohlbach D.J."/>
            <person name="Kuo A."/>
            <person name="Sato T.K."/>
            <person name="Potts K.M."/>
            <person name="Salamov A.A."/>
            <person name="LaButti K.M."/>
            <person name="Sun H."/>
            <person name="Clum A."/>
            <person name="Pangilinan J.L."/>
            <person name="Lindquist E.A."/>
            <person name="Lucas S."/>
            <person name="Lapidus A."/>
            <person name="Jin M."/>
            <person name="Gunawan C."/>
            <person name="Balan V."/>
            <person name="Dale B.E."/>
            <person name="Jeffries T.W."/>
            <person name="Zinkel R."/>
            <person name="Barry K.W."/>
            <person name="Grigoriev I.V."/>
            <person name="Gasch A.P."/>
        </authorList>
    </citation>
    <scope>NUCLEOTIDE SEQUENCE [LARGE SCALE GENOMIC DNA]</scope>
    <source>
        <strain evidence="7">NRRL Y-27907 / 11-Y1</strain>
    </source>
</reference>
<dbReference type="InterPro" id="IPR003953">
    <property type="entry name" value="FAD-dep_OxRdtase_2_FAD-bd"/>
</dbReference>
<comment type="cofactor">
    <cofactor evidence="4">
        <name>FAD</name>
        <dbReference type="ChEBI" id="CHEBI:57692"/>
    </cofactor>
    <text evidence="4">Binds 1 FAD per monomer.</text>
</comment>
<evidence type="ECO:0000256" key="1">
    <source>
        <dbReference type="ARBA" id="ARBA00022630"/>
    </source>
</evidence>
<dbReference type="InterPro" id="IPR010960">
    <property type="entry name" value="Flavocytochrome_c"/>
</dbReference>
<keyword evidence="3 4" id="KW-0560">Oxidoreductase</keyword>
<dbReference type="SUPFAM" id="SSF51905">
    <property type="entry name" value="FAD/NAD(P)-binding domain"/>
    <property type="match status" value="1"/>
</dbReference>
<dbReference type="eggNOG" id="KOG2404">
    <property type="taxonomic scope" value="Eukaryota"/>
</dbReference>
<dbReference type="FunCoup" id="G3AM85">
    <property type="interactions" value="73"/>
</dbReference>
<dbReference type="NCBIfam" id="TIGR01813">
    <property type="entry name" value="flavo_cyto_c"/>
    <property type="match status" value="1"/>
</dbReference>
<evidence type="ECO:0000313" key="6">
    <source>
        <dbReference type="EMBL" id="EGW33383.1"/>
    </source>
</evidence>
<organism evidence="7">
    <name type="scientific">Spathaspora passalidarum (strain NRRL Y-27907 / 11-Y1)</name>
    <dbReference type="NCBI Taxonomy" id="619300"/>
    <lineage>
        <taxon>Eukaryota</taxon>
        <taxon>Fungi</taxon>
        <taxon>Dikarya</taxon>
        <taxon>Ascomycota</taxon>
        <taxon>Saccharomycotina</taxon>
        <taxon>Pichiomycetes</taxon>
        <taxon>Debaryomycetaceae</taxon>
        <taxon>Spathaspora</taxon>
    </lineage>
</organism>
<dbReference type="Gene3D" id="3.90.700.10">
    <property type="entry name" value="Succinate dehydrogenase/fumarate reductase flavoprotein, catalytic domain"/>
    <property type="match status" value="1"/>
</dbReference>
<sequence>MPNRTGPSTIIVGSGLAGLTTAVELLAKSSGKVTILEKTDKLGGNSIKASSGMNGVPTRFHVKDSLDSPDAFYSDTIKSGKGLSDEKLVRLLVDNSGDAIHWLADEHAVILNTLSQLGGHSFPRTHRGGGKLPPGFEIITALTKKLEEIMVAKPDRLSILTNSRVTKLIADAKNPNQVKGIQYLSPDGELKTLLGDNVVLATGGYSADTDEEEGSLLKRFRPDLLEYPSSNGEQTTGDGAKLAERDVNAELIHMDKVQVHPTGFIKLSNPNSNWKFLCGEVIRGIGGILLSPNTGFRFVNELTTRDGVTDAIIKNCKVKGDNDMNLKRETAIAAIAINLVDYHKAKTHIDFYGFQKLLHKGNIDDLILFMQRLNPDLNISHDELVESFEDYNTFIRNGKDPQYGRTSFGAEFNVEHGLFYFGLVTPVVHFSMGGIKIDENGRVLTKDKTTMTNLYAVGEASGGVHGANRLGGSSLLECVVFGKQVSKDIIANA</sequence>
<evidence type="ECO:0000256" key="2">
    <source>
        <dbReference type="ARBA" id="ARBA00022827"/>
    </source>
</evidence>
<name>G3AM85_SPAPN</name>
<dbReference type="RefSeq" id="XP_007374898.1">
    <property type="nucleotide sequence ID" value="XM_007374836.1"/>
</dbReference>
<comment type="function">
    <text evidence="4">Irreversibly catalyzes the reduction of fumarate to succinate.</text>
</comment>
<dbReference type="OrthoDB" id="10254877at2759"/>
<keyword evidence="2 4" id="KW-0274">FAD</keyword>
<keyword evidence="1 4" id="KW-0285">Flavoprotein</keyword>
<comment type="similarity">
    <text evidence="4">Belongs to the FAD-dependent oxidoreductase 2 family. FRD/SDH subfamily.</text>
</comment>
<protein>
    <recommendedName>
        <fullName evidence="4">Fumarate reductase</fullName>
        <ecNumber evidence="4">1.3.1.6</ecNumber>
    </recommendedName>
</protein>
<comment type="catalytic activity">
    <reaction evidence="4">
        <text>succinate + NAD(+) = fumarate + NADH + H(+)</text>
        <dbReference type="Rhea" id="RHEA:18281"/>
        <dbReference type="ChEBI" id="CHEBI:15378"/>
        <dbReference type="ChEBI" id="CHEBI:29806"/>
        <dbReference type="ChEBI" id="CHEBI:30031"/>
        <dbReference type="ChEBI" id="CHEBI:57540"/>
        <dbReference type="ChEBI" id="CHEBI:57945"/>
        <dbReference type="EC" id="1.3.1.6"/>
    </reaction>
</comment>
<dbReference type="GeneID" id="18873545"/>
<dbReference type="Pfam" id="PF00890">
    <property type="entry name" value="FAD_binding_2"/>
    <property type="match status" value="1"/>
</dbReference>
<evidence type="ECO:0000313" key="7">
    <source>
        <dbReference type="Proteomes" id="UP000000709"/>
    </source>
</evidence>
<dbReference type="HOGENOM" id="CLU_011398_4_5_1"/>
<evidence type="ECO:0000256" key="4">
    <source>
        <dbReference type="RuleBase" id="RU366062"/>
    </source>
</evidence>
<dbReference type="GO" id="GO:0010181">
    <property type="term" value="F:FMN binding"/>
    <property type="evidence" value="ECO:0007669"/>
    <property type="project" value="InterPro"/>
</dbReference>
<dbReference type="PANTHER" id="PTHR43400">
    <property type="entry name" value="FUMARATE REDUCTASE"/>
    <property type="match status" value="1"/>
</dbReference>
<evidence type="ECO:0000259" key="5">
    <source>
        <dbReference type="Pfam" id="PF00890"/>
    </source>
</evidence>
<dbReference type="GO" id="GO:0016156">
    <property type="term" value="F:fumarate reductase (NADH) activity"/>
    <property type="evidence" value="ECO:0007669"/>
    <property type="project" value="UniProtKB-EC"/>
</dbReference>
<dbReference type="EC" id="1.3.1.6" evidence="4"/>
<dbReference type="STRING" id="619300.G3AM85"/>
<keyword evidence="7" id="KW-1185">Reference proteome</keyword>
<accession>G3AM85</accession>
<dbReference type="OMA" id="MAWAHGA"/>